<keyword evidence="3" id="KW-1185">Reference proteome</keyword>
<evidence type="ECO:0000256" key="1">
    <source>
        <dbReference type="SAM" id="Phobius"/>
    </source>
</evidence>
<dbReference type="OrthoDB" id="5802741at2759"/>
<evidence type="ECO:0000313" key="3">
    <source>
        <dbReference type="Proteomes" id="UP000053766"/>
    </source>
</evidence>
<accession>A0A0D8XJ81</accession>
<feature type="transmembrane region" description="Helical" evidence="1">
    <location>
        <begin position="129"/>
        <end position="150"/>
    </location>
</feature>
<name>A0A0D8XJ81_DICVI</name>
<sequence>MFALGIFDIIQCIPHFITGIFTLVQSVFHPILAKLMGVLATPAYIAYASLTVILSFNRFVLIYSPNLESKLFNKSAVDVWIACVTILWFLFAASLSTPWATISYFPALYSWDYDDSLNWSYIVKKSEMVMELGSILLSAVFYSFIIVTLYKTVRYTLV</sequence>
<keyword evidence="1" id="KW-1133">Transmembrane helix</keyword>
<feature type="transmembrane region" description="Helical" evidence="1">
    <location>
        <begin position="76"/>
        <end position="109"/>
    </location>
</feature>
<proteinExistence type="predicted"/>
<dbReference type="InterPro" id="IPR019425">
    <property type="entry name" value="7TM_GPCR_serpentine_rcpt_Srt"/>
</dbReference>
<dbReference type="Proteomes" id="UP000053766">
    <property type="component" value="Unassembled WGS sequence"/>
</dbReference>
<keyword evidence="1" id="KW-0472">Membrane</keyword>
<dbReference type="PANTHER" id="PTHR23021">
    <property type="entry name" value="SERPENTINE RECEPTOR, CLASS T"/>
    <property type="match status" value="1"/>
</dbReference>
<organism evidence="2 3">
    <name type="scientific">Dictyocaulus viviparus</name>
    <name type="common">Bovine lungworm</name>
    <dbReference type="NCBI Taxonomy" id="29172"/>
    <lineage>
        <taxon>Eukaryota</taxon>
        <taxon>Metazoa</taxon>
        <taxon>Ecdysozoa</taxon>
        <taxon>Nematoda</taxon>
        <taxon>Chromadorea</taxon>
        <taxon>Rhabditida</taxon>
        <taxon>Rhabditina</taxon>
        <taxon>Rhabditomorpha</taxon>
        <taxon>Strongyloidea</taxon>
        <taxon>Metastrongylidae</taxon>
        <taxon>Dictyocaulus</taxon>
    </lineage>
</organism>
<reference evidence="3" key="2">
    <citation type="journal article" date="2016" name="Sci. Rep.">
        <title>Dictyocaulus viviparus genome, variome and transcriptome elucidate lungworm biology and support future intervention.</title>
        <authorList>
            <person name="McNulty S.N."/>
            <person name="Strube C."/>
            <person name="Rosa B.A."/>
            <person name="Martin J.C."/>
            <person name="Tyagi R."/>
            <person name="Choi Y.J."/>
            <person name="Wang Q."/>
            <person name="Hallsworth Pepin K."/>
            <person name="Zhang X."/>
            <person name="Ozersky P."/>
            <person name="Wilson R.K."/>
            <person name="Sternberg P.W."/>
            <person name="Gasser R.B."/>
            <person name="Mitreva M."/>
        </authorList>
    </citation>
    <scope>NUCLEOTIDE SEQUENCE [LARGE SCALE GENOMIC DNA]</scope>
    <source>
        <strain evidence="3">HannoverDv2000</strain>
    </source>
</reference>
<feature type="transmembrane region" description="Helical" evidence="1">
    <location>
        <begin position="44"/>
        <end position="64"/>
    </location>
</feature>
<dbReference type="EMBL" id="KN716524">
    <property type="protein sequence ID" value="KJH43817.1"/>
    <property type="molecule type" value="Genomic_DNA"/>
</dbReference>
<dbReference type="SUPFAM" id="SSF81321">
    <property type="entry name" value="Family A G protein-coupled receptor-like"/>
    <property type="match status" value="1"/>
</dbReference>
<reference evidence="2 3" key="1">
    <citation type="submission" date="2013-11" db="EMBL/GenBank/DDBJ databases">
        <title>Draft genome of the bovine lungworm Dictyocaulus viviparus.</title>
        <authorList>
            <person name="Mitreva M."/>
        </authorList>
    </citation>
    <scope>NUCLEOTIDE SEQUENCE [LARGE SCALE GENOMIC DNA]</scope>
    <source>
        <strain evidence="2 3">HannoverDv2000</strain>
    </source>
</reference>
<feature type="transmembrane region" description="Helical" evidence="1">
    <location>
        <begin position="12"/>
        <end position="32"/>
    </location>
</feature>
<gene>
    <name evidence="2" type="ORF">DICVIV_10159</name>
</gene>
<dbReference type="PANTHER" id="PTHR23021:SF82">
    <property type="entry name" value="G PROTEIN-COUPLED RECEPTOR"/>
    <property type="match status" value="1"/>
</dbReference>
<evidence type="ECO:0000313" key="2">
    <source>
        <dbReference type="EMBL" id="KJH43817.1"/>
    </source>
</evidence>
<dbReference type="AlphaFoldDB" id="A0A0D8XJ81"/>
<protein>
    <submittedName>
        <fullName evidence="2">Uncharacterized protein</fullName>
    </submittedName>
</protein>
<keyword evidence="1" id="KW-0812">Transmembrane</keyword>
<dbReference type="Pfam" id="PF10321">
    <property type="entry name" value="7TM_GPCR_Srt"/>
    <property type="match status" value="1"/>
</dbReference>
<dbReference type="Gene3D" id="1.20.1070.10">
    <property type="entry name" value="Rhodopsin 7-helix transmembrane proteins"/>
    <property type="match status" value="1"/>
</dbReference>